<reference evidence="2" key="2">
    <citation type="submission" date="2020-05" db="UniProtKB">
        <authorList>
            <consortium name="EnsemblMetazoa"/>
        </authorList>
    </citation>
    <scope>IDENTIFICATION</scope>
    <source>
        <strain evidence="2">IAEA</strain>
    </source>
</reference>
<evidence type="ECO:0000313" key="2">
    <source>
        <dbReference type="EnsemblMetazoa" id="GPAI033765-PA"/>
    </source>
</evidence>
<name>A0A1B0A407_GLOPL</name>
<organism evidence="2 3">
    <name type="scientific">Glossina pallidipes</name>
    <name type="common">Tsetse fly</name>
    <dbReference type="NCBI Taxonomy" id="7398"/>
    <lineage>
        <taxon>Eukaryota</taxon>
        <taxon>Metazoa</taxon>
        <taxon>Ecdysozoa</taxon>
        <taxon>Arthropoda</taxon>
        <taxon>Hexapoda</taxon>
        <taxon>Insecta</taxon>
        <taxon>Pterygota</taxon>
        <taxon>Neoptera</taxon>
        <taxon>Endopterygota</taxon>
        <taxon>Diptera</taxon>
        <taxon>Brachycera</taxon>
        <taxon>Muscomorpha</taxon>
        <taxon>Hippoboscoidea</taxon>
        <taxon>Glossinidae</taxon>
        <taxon>Glossina</taxon>
    </lineage>
</organism>
<proteinExistence type="predicted"/>
<keyword evidence="3" id="KW-1185">Reference proteome</keyword>
<feature type="compositionally biased region" description="Polar residues" evidence="1">
    <location>
        <begin position="53"/>
        <end position="62"/>
    </location>
</feature>
<evidence type="ECO:0000256" key="1">
    <source>
        <dbReference type="SAM" id="MobiDB-lite"/>
    </source>
</evidence>
<accession>A0A1B0A407</accession>
<dbReference type="EnsemblMetazoa" id="GPAI033765-RA">
    <property type="protein sequence ID" value="GPAI033765-PA"/>
    <property type="gene ID" value="GPAI033765"/>
</dbReference>
<dbReference type="AlphaFoldDB" id="A0A1B0A407"/>
<dbReference type="Proteomes" id="UP000092445">
    <property type="component" value="Unassembled WGS sequence"/>
</dbReference>
<protein>
    <submittedName>
        <fullName evidence="2">Uncharacterized protein</fullName>
    </submittedName>
</protein>
<feature type="region of interest" description="Disordered" evidence="1">
    <location>
        <begin position="1"/>
        <end position="30"/>
    </location>
</feature>
<feature type="region of interest" description="Disordered" evidence="1">
    <location>
        <begin position="42"/>
        <end position="62"/>
    </location>
</feature>
<evidence type="ECO:0000313" key="3">
    <source>
        <dbReference type="Proteomes" id="UP000092445"/>
    </source>
</evidence>
<reference evidence="3" key="1">
    <citation type="submission" date="2014-03" db="EMBL/GenBank/DDBJ databases">
        <authorList>
            <person name="Aksoy S."/>
            <person name="Warren W."/>
            <person name="Wilson R.K."/>
        </authorList>
    </citation>
    <scope>NUCLEOTIDE SEQUENCE [LARGE SCALE GENOMIC DNA]</scope>
    <source>
        <strain evidence="3">IAEA</strain>
    </source>
</reference>
<feature type="compositionally biased region" description="Basic and acidic residues" evidence="1">
    <location>
        <begin position="16"/>
        <end position="30"/>
    </location>
</feature>
<sequence>MSTSSPDPILPTEEAGDSKTDDKPCGEQDQKIEVIDINSEDMMDSNFCGNHRGGSSEQPVTVTSGNAFQTAPIDINPWVDEMLQTEGTTAFDDVDERKLDEIVYPDPPVEREGSYEFEGIKIWLPKKMMSPGTYRYRMDPGENNLVADDMRICKFETSIDEADQK</sequence>
<dbReference type="VEuPathDB" id="VectorBase:GPAI033765"/>